<dbReference type="RefSeq" id="WP_378271786.1">
    <property type="nucleotide sequence ID" value="NZ_JBHUKR010000029.1"/>
</dbReference>
<organism evidence="2 3">
    <name type="scientific">Amycolatopsis pigmentata</name>
    <dbReference type="NCBI Taxonomy" id="450801"/>
    <lineage>
        <taxon>Bacteria</taxon>
        <taxon>Bacillati</taxon>
        <taxon>Actinomycetota</taxon>
        <taxon>Actinomycetes</taxon>
        <taxon>Pseudonocardiales</taxon>
        <taxon>Pseudonocardiaceae</taxon>
        <taxon>Amycolatopsis</taxon>
    </lineage>
</organism>
<dbReference type="Gene3D" id="1.20.1260.10">
    <property type="match status" value="1"/>
</dbReference>
<evidence type="ECO:0000313" key="2">
    <source>
        <dbReference type="EMBL" id="MFD2422619.1"/>
    </source>
</evidence>
<dbReference type="PROSITE" id="PS51318">
    <property type="entry name" value="TAT"/>
    <property type="match status" value="1"/>
</dbReference>
<dbReference type="InterPro" id="IPR009078">
    <property type="entry name" value="Ferritin-like_SF"/>
</dbReference>
<dbReference type="EMBL" id="JBHUKR010000029">
    <property type="protein sequence ID" value="MFD2422619.1"/>
    <property type="molecule type" value="Genomic_DNA"/>
</dbReference>
<feature type="domain" description="DUF4439" evidence="1">
    <location>
        <begin position="165"/>
        <end position="300"/>
    </location>
</feature>
<dbReference type="Proteomes" id="UP001597417">
    <property type="component" value="Unassembled WGS sequence"/>
</dbReference>
<dbReference type="InterPro" id="IPR012347">
    <property type="entry name" value="Ferritin-like"/>
</dbReference>
<accession>A0ABW5G5P9</accession>
<sequence>MTPRTRRDVLRAGTLAALAVSLTACRTGYSDEPDPLAPLAEQARADADAAHQVQGAAAAQMATLRSAHAQALQAEVDRLNRPKSATHPDTPSGAGVSGLRARLATARQQAENLVPSLQGFRAGLVAAVAAGCAGLQEVSELGTGEDPGPLGTTRSPVAAESVDSLQKVLTAEHAAVWVYTLVTAFVPSNIVNSAADGATEHRDRRDACIVMLTAAGAQPAPAEPAYLTPQPVTDAASAKNAVAAAEADAMAAWRGVLERAGDGELRALALRGMLLSARRGTRWRISGDISPIAVALPGAQPS</sequence>
<name>A0ABW5G5P9_9PSEU</name>
<dbReference type="InterPro" id="IPR006311">
    <property type="entry name" value="TAT_signal"/>
</dbReference>
<reference evidence="3" key="1">
    <citation type="journal article" date="2019" name="Int. J. Syst. Evol. Microbiol.">
        <title>The Global Catalogue of Microorganisms (GCM) 10K type strain sequencing project: providing services to taxonomists for standard genome sequencing and annotation.</title>
        <authorList>
            <consortium name="The Broad Institute Genomics Platform"/>
            <consortium name="The Broad Institute Genome Sequencing Center for Infectious Disease"/>
            <person name="Wu L."/>
            <person name="Ma J."/>
        </authorList>
    </citation>
    <scope>NUCLEOTIDE SEQUENCE [LARGE SCALE GENOMIC DNA]</scope>
    <source>
        <strain evidence="3">CGMCC 4.7645</strain>
    </source>
</reference>
<keyword evidence="3" id="KW-1185">Reference proteome</keyword>
<dbReference type="PROSITE" id="PS51257">
    <property type="entry name" value="PROKAR_LIPOPROTEIN"/>
    <property type="match status" value="1"/>
</dbReference>
<evidence type="ECO:0000259" key="1">
    <source>
        <dbReference type="Pfam" id="PF14530"/>
    </source>
</evidence>
<protein>
    <submittedName>
        <fullName evidence="2">Ferritin-like domain-containing protein</fullName>
    </submittedName>
</protein>
<comment type="caution">
    <text evidence="2">The sequence shown here is derived from an EMBL/GenBank/DDBJ whole genome shotgun (WGS) entry which is preliminary data.</text>
</comment>
<dbReference type="Pfam" id="PF14530">
    <property type="entry name" value="DUF4439"/>
    <property type="match status" value="1"/>
</dbReference>
<gene>
    <name evidence="2" type="ORF">ACFSXZ_40475</name>
</gene>
<dbReference type="CDD" id="cd00657">
    <property type="entry name" value="Ferritin_like"/>
    <property type="match status" value="1"/>
</dbReference>
<dbReference type="SUPFAM" id="SSF47240">
    <property type="entry name" value="Ferritin-like"/>
    <property type="match status" value="1"/>
</dbReference>
<evidence type="ECO:0000313" key="3">
    <source>
        <dbReference type="Proteomes" id="UP001597417"/>
    </source>
</evidence>
<dbReference type="InterPro" id="IPR029447">
    <property type="entry name" value="DUF4439"/>
</dbReference>
<proteinExistence type="predicted"/>